<reference evidence="1 2" key="2">
    <citation type="journal article" date="2016" name="Genome Announc.">
        <title>Complete Genome Sequence of the Highly Virulent Aeromonas schubertii Strain WL1483, Isolated from Diseased Snakehead Fish (Channa argus) in China.</title>
        <authorList>
            <person name="Liu L."/>
            <person name="Li N."/>
            <person name="Zhang D."/>
            <person name="Fu X."/>
            <person name="Shi C."/>
            <person name="Lin Q."/>
            <person name="Hao G."/>
        </authorList>
    </citation>
    <scope>NUCLEOTIDE SEQUENCE [LARGE SCALE GENOMIC DNA]</scope>
    <source>
        <strain evidence="1 2">WL1483</strain>
    </source>
</reference>
<protein>
    <submittedName>
        <fullName evidence="1">Uncharacterized protein</fullName>
    </submittedName>
</protein>
<proteinExistence type="predicted"/>
<dbReference type="PATRIC" id="fig|652.5.peg.1299"/>
<gene>
    <name evidence="1" type="ORF">WL1483_4272</name>
</gene>
<organism evidence="1 2">
    <name type="scientific">Aeromonas schubertii</name>
    <dbReference type="NCBI Taxonomy" id="652"/>
    <lineage>
        <taxon>Bacteria</taxon>
        <taxon>Pseudomonadati</taxon>
        <taxon>Pseudomonadota</taxon>
        <taxon>Gammaproteobacteria</taxon>
        <taxon>Aeromonadales</taxon>
        <taxon>Aeromonadaceae</taxon>
        <taxon>Aeromonas</taxon>
    </lineage>
</organism>
<name>A0A0S2SPP9_9GAMM</name>
<sequence>MHYCCFYPLYQYLPPLWLESVQGEREKVVRDFLFQYVLKRVNLSAWARAMTLLRGEARGSGEECGALVAYLFRM</sequence>
<dbReference type="AlphaFoldDB" id="A0A0S2SPP9"/>
<evidence type="ECO:0000313" key="2">
    <source>
        <dbReference type="Proteomes" id="UP000058114"/>
    </source>
</evidence>
<dbReference type="Proteomes" id="UP000058114">
    <property type="component" value="Chromosome"/>
</dbReference>
<dbReference type="KEGG" id="asr:WL1483_4272"/>
<dbReference type="EMBL" id="CP013067">
    <property type="protein sequence ID" value="ALP43691.1"/>
    <property type="molecule type" value="Genomic_DNA"/>
</dbReference>
<reference evidence="2" key="1">
    <citation type="submission" date="2015-10" db="EMBL/GenBank/DDBJ databases">
        <title>Complete Genome Sequence of Aeromonas schubertii strain WL1483.</title>
        <authorList>
            <person name="Liu L."/>
        </authorList>
    </citation>
    <scope>NUCLEOTIDE SEQUENCE [LARGE SCALE GENOMIC DNA]</scope>
    <source>
        <strain evidence="2">WL1483</strain>
    </source>
</reference>
<accession>A0A0S2SPP9</accession>
<evidence type="ECO:0000313" key="1">
    <source>
        <dbReference type="EMBL" id="ALP43691.1"/>
    </source>
</evidence>